<feature type="transmembrane region" description="Helical" evidence="1">
    <location>
        <begin position="143"/>
        <end position="161"/>
    </location>
</feature>
<keyword evidence="1" id="KW-1133">Transmembrane helix</keyword>
<dbReference type="SMART" id="SM00240">
    <property type="entry name" value="FHA"/>
    <property type="match status" value="1"/>
</dbReference>
<dbReference type="InterPro" id="IPR050923">
    <property type="entry name" value="Cell_Proc_Reg/RNA_Proc"/>
</dbReference>
<dbReference type="InterPro" id="IPR054331">
    <property type="entry name" value="LiaF_TM"/>
</dbReference>
<evidence type="ECO:0000313" key="4">
    <source>
        <dbReference type="Proteomes" id="UP000667802"/>
    </source>
</evidence>
<proteinExistence type="predicted"/>
<dbReference type="Gene3D" id="2.60.200.20">
    <property type="match status" value="1"/>
</dbReference>
<evidence type="ECO:0000259" key="2">
    <source>
        <dbReference type="PROSITE" id="PS50006"/>
    </source>
</evidence>
<evidence type="ECO:0000256" key="1">
    <source>
        <dbReference type="SAM" id="Phobius"/>
    </source>
</evidence>
<keyword evidence="1" id="KW-0472">Membrane</keyword>
<comment type="caution">
    <text evidence="3">The sequence shown here is derived from an EMBL/GenBank/DDBJ whole genome shotgun (WGS) entry which is preliminary data.</text>
</comment>
<dbReference type="InterPro" id="IPR000253">
    <property type="entry name" value="FHA_dom"/>
</dbReference>
<dbReference type="EMBL" id="JAALHA020000003">
    <property type="protein sequence ID" value="MDR9894659.1"/>
    <property type="molecule type" value="Genomic_DNA"/>
</dbReference>
<dbReference type="InterPro" id="IPR008984">
    <property type="entry name" value="SMAD_FHA_dom_sf"/>
</dbReference>
<dbReference type="AlphaFoldDB" id="A0AAP5I4N7"/>
<reference evidence="4" key="1">
    <citation type="journal article" date="2021" name="Science">
        <title>Hunting the eagle killer: A cyanobacterial neurotoxin causes vacuolar myelinopathy.</title>
        <authorList>
            <person name="Breinlinger S."/>
            <person name="Phillips T.J."/>
            <person name="Haram B.N."/>
            <person name="Mares J."/>
            <person name="Martinez Yerena J.A."/>
            <person name="Hrouzek P."/>
            <person name="Sobotka R."/>
            <person name="Henderson W.M."/>
            <person name="Schmieder P."/>
            <person name="Williams S.M."/>
            <person name="Lauderdale J.D."/>
            <person name="Wilde H.D."/>
            <person name="Gerrin W."/>
            <person name="Kust A."/>
            <person name="Washington J.W."/>
            <person name="Wagner C."/>
            <person name="Geier B."/>
            <person name="Liebeke M."/>
            <person name="Enke H."/>
            <person name="Niedermeyer T.H.J."/>
            <person name="Wilde S.B."/>
        </authorList>
    </citation>
    <scope>NUCLEOTIDE SEQUENCE [LARGE SCALE GENOMIC DNA]</scope>
    <source>
        <strain evidence="4">Thurmond2011</strain>
    </source>
</reference>
<evidence type="ECO:0000313" key="3">
    <source>
        <dbReference type="EMBL" id="MDR9894659.1"/>
    </source>
</evidence>
<organism evidence="3 4">
    <name type="scientific">Aetokthonos hydrillicola Thurmond2011</name>
    <dbReference type="NCBI Taxonomy" id="2712845"/>
    <lineage>
        <taxon>Bacteria</taxon>
        <taxon>Bacillati</taxon>
        <taxon>Cyanobacteriota</taxon>
        <taxon>Cyanophyceae</taxon>
        <taxon>Nostocales</taxon>
        <taxon>Hapalosiphonaceae</taxon>
        <taxon>Aetokthonos</taxon>
    </lineage>
</organism>
<dbReference type="PROSITE" id="PS50006">
    <property type="entry name" value="FHA_DOMAIN"/>
    <property type="match status" value="1"/>
</dbReference>
<feature type="transmembrane region" description="Helical" evidence="1">
    <location>
        <begin position="216"/>
        <end position="233"/>
    </location>
</feature>
<gene>
    <name evidence="3" type="ORF">G7B40_008760</name>
</gene>
<protein>
    <submittedName>
        <fullName evidence="3">FHA domain-containing protein</fullName>
    </submittedName>
</protein>
<sequence>MPHAPKHMSLELVHVQTNTCFELPPDLAVIRIGKLNEQIPPDIDVSNLPDTDVVSRIHAEIVLEASTYYLADLGSANGTFLNNTRLEPNKRYPIELGDRIDLGKEAKVAFIFQQRQNGSPVLNSIVTQAETSHNSTQPQADRSSKLVGLVLMVAGIVILTANTNVGLFVRIPGVVLCFAGVIVLIRRTYRSLGWILIALGIVTMMFTANIFASVSLLTLLVSSALFVSGYQLFTSGKIWNFSLQSLKDSFKN</sequence>
<dbReference type="Pfam" id="PF00498">
    <property type="entry name" value="FHA"/>
    <property type="match status" value="1"/>
</dbReference>
<dbReference type="PANTHER" id="PTHR23308">
    <property type="entry name" value="NUCLEAR INHIBITOR OF PROTEIN PHOSPHATASE-1"/>
    <property type="match status" value="1"/>
</dbReference>
<dbReference type="Pfam" id="PF22570">
    <property type="entry name" value="LiaF-TM"/>
    <property type="match status" value="1"/>
</dbReference>
<feature type="transmembrane region" description="Helical" evidence="1">
    <location>
        <begin position="167"/>
        <end position="185"/>
    </location>
</feature>
<dbReference type="CDD" id="cd00060">
    <property type="entry name" value="FHA"/>
    <property type="match status" value="1"/>
</dbReference>
<feature type="transmembrane region" description="Helical" evidence="1">
    <location>
        <begin position="192"/>
        <end position="210"/>
    </location>
</feature>
<accession>A0AAP5I4N7</accession>
<keyword evidence="1" id="KW-0812">Transmembrane</keyword>
<dbReference type="Proteomes" id="UP000667802">
    <property type="component" value="Unassembled WGS sequence"/>
</dbReference>
<dbReference type="SUPFAM" id="SSF49879">
    <property type="entry name" value="SMAD/FHA domain"/>
    <property type="match status" value="1"/>
</dbReference>
<feature type="domain" description="FHA" evidence="2">
    <location>
        <begin position="30"/>
        <end position="86"/>
    </location>
</feature>
<keyword evidence="4" id="KW-1185">Reference proteome</keyword>
<name>A0AAP5I4N7_9CYAN</name>